<reference evidence="3" key="2">
    <citation type="submission" date="2022-08" db="UniProtKB">
        <authorList>
            <consortium name="EnsemblMetazoa"/>
        </authorList>
    </citation>
    <scope>IDENTIFICATION</scope>
    <source>
        <strain evidence="3">STECLA/ALBI9_A</strain>
    </source>
</reference>
<dbReference type="PROSITE" id="PS00061">
    <property type="entry name" value="ADH_SHORT"/>
    <property type="match status" value="1"/>
</dbReference>
<dbReference type="InterPro" id="IPR002347">
    <property type="entry name" value="SDR_fam"/>
</dbReference>
<name>A0A182FF41_ANOAL</name>
<dbReference type="RefSeq" id="XP_035784799.1">
    <property type="nucleotide sequence ID" value="XM_035928906.1"/>
</dbReference>
<evidence type="ECO:0000313" key="4">
    <source>
        <dbReference type="Proteomes" id="UP000069272"/>
    </source>
</evidence>
<dbReference type="PANTHER" id="PTHR43943">
    <property type="entry name" value="DEHYDROGENASE/REDUCTASE (SDR FAMILY) MEMBER 4"/>
    <property type="match status" value="1"/>
</dbReference>
<dbReference type="InterPro" id="IPR020904">
    <property type="entry name" value="Sc_DH/Rdtase_CS"/>
</dbReference>
<keyword evidence="2" id="KW-0560">Oxidoreductase</keyword>
<dbReference type="PANTHER" id="PTHR43943:SF2">
    <property type="entry name" value="DEHYDROGENASE_REDUCTASE 4"/>
    <property type="match status" value="1"/>
</dbReference>
<dbReference type="SUPFAM" id="SSF51735">
    <property type="entry name" value="NAD(P)-binding Rossmann-fold domains"/>
    <property type="match status" value="1"/>
</dbReference>
<dbReference type="VEuPathDB" id="VectorBase:AALB20_034712"/>
<dbReference type="NCBIfam" id="NF005559">
    <property type="entry name" value="PRK07231.1"/>
    <property type="match status" value="1"/>
</dbReference>
<dbReference type="Proteomes" id="UP000069272">
    <property type="component" value="Chromosome 3L"/>
</dbReference>
<dbReference type="STRING" id="7167.A0A182FF41"/>
<evidence type="ECO:0000256" key="2">
    <source>
        <dbReference type="ARBA" id="ARBA00023002"/>
    </source>
</evidence>
<dbReference type="Gene3D" id="3.40.50.720">
    <property type="entry name" value="NAD(P)-binding Rossmann-like Domain"/>
    <property type="match status" value="1"/>
</dbReference>
<proteinExistence type="inferred from homology"/>
<evidence type="ECO:0000256" key="1">
    <source>
        <dbReference type="ARBA" id="ARBA00006484"/>
    </source>
</evidence>
<dbReference type="AlphaFoldDB" id="A0A182FF41"/>
<organism evidence="3 4">
    <name type="scientific">Anopheles albimanus</name>
    <name type="common">New world malaria mosquito</name>
    <dbReference type="NCBI Taxonomy" id="7167"/>
    <lineage>
        <taxon>Eukaryota</taxon>
        <taxon>Metazoa</taxon>
        <taxon>Ecdysozoa</taxon>
        <taxon>Arthropoda</taxon>
        <taxon>Hexapoda</taxon>
        <taxon>Insecta</taxon>
        <taxon>Pterygota</taxon>
        <taxon>Neoptera</taxon>
        <taxon>Endopterygota</taxon>
        <taxon>Diptera</taxon>
        <taxon>Nematocera</taxon>
        <taxon>Culicoidea</taxon>
        <taxon>Culicidae</taxon>
        <taxon>Anophelinae</taxon>
        <taxon>Anopheles</taxon>
    </lineage>
</organism>
<dbReference type="FunFam" id="3.40.50.720:FF:000084">
    <property type="entry name" value="Short-chain dehydrogenase reductase"/>
    <property type="match status" value="1"/>
</dbReference>
<sequence length="282" mass="29647">MLRTLGGSALLSHTKRLTMDRQLCSAAGVAAKRLTGKVAVVTASTEGIGFAIAERLGQEGAKVVVSSRKQQNVDRAVSDLQKAGLEVTGIKCHVANATDRQALFNHAASKYGGIDILVSNAAVNPEVGGVLECSESAWDKIFEVNVKCSYLLAKEVLPYIRQRRGGSIVFISSIAGFQPFQLLGAYSVSKTALFGLTKAASLDLAAENIRVNCIAPGVVETKFAGALQDSETAKEETLSRIPLGRIAQPKEISGVCAFLVSDDASYITGETIVASGGMASRL</sequence>
<dbReference type="GeneID" id="118462850"/>
<comment type="similarity">
    <text evidence="1">Belongs to the short-chain dehydrogenases/reductases (SDR) family.</text>
</comment>
<dbReference type="VEuPathDB" id="VectorBase:AALB005132"/>
<dbReference type="EnsemblMetazoa" id="AALB005132-RA">
    <property type="protein sequence ID" value="AALB005132-PA"/>
    <property type="gene ID" value="AALB005132"/>
</dbReference>
<dbReference type="PRINTS" id="PR00081">
    <property type="entry name" value="GDHRDH"/>
</dbReference>
<protein>
    <submittedName>
        <fullName evidence="3">Uncharacterized protein</fullName>
    </submittedName>
</protein>
<dbReference type="InterPro" id="IPR036291">
    <property type="entry name" value="NAD(P)-bd_dom_sf"/>
</dbReference>
<reference evidence="3 4" key="1">
    <citation type="journal article" date="2017" name="G3 (Bethesda)">
        <title>The Physical Genome Mapping of Anopheles albimanus Corrected Scaffold Misassemblies and Identified Interarm Rearrangements in Genus Anopheles.</title>
        <authorList>
            <person name="Artemov G.N."/>
            <person name="Peery A.N."/>
            <person name="Jiang X."/>
            <person name="Tu Z."/>
            <person name="Stegniy V.N."/>
            <person name="Sharakhova M.V."/>
            <person name="Sharakhov I.V."/>
        </authorList>
    </citation>
    <scope>NUCLEOTIDE SEQUENCE [LARGE SCALE GENOMIC DNA]</scope>
    <source>
        <strain evidence="3 4">ALBI9_A</strain>
    </source>
</reference>
<keyword evidence="4" id="KW-1185">Reference proteome</keyword>
<evidence type="ECO:0000313" key="3">
    <source>
        <dbReference type="EnsemblMetazoa" id="AALB005132-PA"/>
    </source>
</evidence>
<dbReference type="KEGG" id="aali:118462850"/>
<accession>A0A182FF41</accession>
<dbReference type="PRINTS" id="PR00080">
    <property type="entry name" value="SDRFAMILY"/>
</dbReference>
<dbReference type="OrthoDB" id="1669814at2759"/>
<dbReference type="GO" id="GO:0004090">
    <property type="term" value="F:carbonyl reductase (NADPH) activity"/>
    <property type="evidence" value="ECO:0007669"/>
    <property type="project" value="TreeGrafter"/>
</dbReference>
<dbReference type="Pfam" id="PF13561">
    <property type="entry name" value="adh_short_C2"/>
    <property type="match status" value="1"/>
</dbReference>